<dbReference type="PROSITE" id="PS51257">
    <property type="entry name" value="PROKAR_LIPOPROTEIN"/>
    <property type="match status" value="1"/>
</dbReference>
<organism evidence="3 4">
    <name type="scientific">Sulfuriroseicoccus oceanibius</name>
    <dbReference type="NCBI Taxonomy" id="2707525"/>
    <lineage>
        <taxon>Bacteria</taxon>
        <taxon>Pseudomonadati</taxon>
        <taxon>Verrucomicrobiota</taxon>
        <taxon>Verrucomicrobiia</taxon>
        <taxon>Verrucomicrobiales</taxon>
        <taxon>Verrucomicrobiaceae</taxon>
        <taxon>Sulfuriroseicoccus</taxon>
    </lineage>
</organism>
<proteinExistence type="predicted"/>
<feature type="compositionally biased region" description="Low complexity" evidence="1">
    <location>
        <begin position="158"/>
        <end position="169"/>
    </location>
</feature>
<evidence type="ECO:0008006" key="5">
    <source>
        <dbReference type="Google" id="ProtNLM"/>
    </source>
</evidence>
<gene>
    <name evidence="3" type="ORF">G3M56_001185</name>
</gene>
<dbReference type="EMBL" id="CP066776">
    <property type="protein sequence ID" value="QQL45231.1"/>
    <property type="molecule type" value="Genomic_DNA"/>
</dbReference>
<evidence type="ECO:0000256" key="2">
    <source>
        <dbReference type="SAM" id="SignalP"/>
    </source>
</evidence>
<dbReference type="Proteomes" id="UP000475117">
    <property type="component" value="Chromosome"/>
</dbReference>
<keyword evidence="4" id="KW-1185">Reference proteome</keyword>
<name>A0A6B3LAG9_9BACT</name>
<feature type="signal peptide" evidence="2">
    <location>
        <begin position="1"/>
        <end position="19"/>
    </location>
</feature>
<feature type="region of interest" description="Disordered" evidence="1">
    <location>
        <begin position="208"/>
        <end position="229"/>
    </location>
</feature>
<dbReference type="AlphaFoldDB" id="A0A6B3LAG9"/>
<dbReference type="KEGG" id="soa:G3M56_001185"/>
<reference evidence="3 4" key="1">
    <citation type="submission" date="2020-12" db="EMBL/GenBank/DDBJ databases">
        <title>Sulforoseuscoccus oceanibium gen. nov., sp. nov., a representative of the phylum Verrucomicrobia with special cytoplasmic membrane, and proposal of Sulforoseuscoccusaceae fam. nov.</title>
        <authorList>
            <person name="Xi F."/>
        </authorList>
    </citation>
    <scope>NUCLEOTIDE SEQUENCE [LARGE SCALE GENOMIC DNA]</scope>
    <source>
        <strain evidence="3 4">T37</strain>
    </source>
</reference>
<feature type="compositionally biased region" description="Basic and acidic residues" evidence="1">
    <location>
        <begin position="209"/>
        <end position="220"/>
    </location>
</feature>
<accession>A0A6B3LAG9</accession>
<feature type="chain" id="PRO_5035282506" description="Lipoprotein" evidence="2">
    <location>
        <begin position="20"/>
        <end position="229"/>
    </location>
</feature>
<evidence type="ECO:0000313" key="4">
    <source>
        <dbReference type="Proteomes" id="UP000475117"/>
    </source>
</evidence>
<sequence>MRKFSISHLLTAGALVLTACSLTSCKVMQSADVKQKNEALERYSLIYDLEEQGINEADLPPEDRDLTDEERAAAHKIRQMREQERRAAQETAKPRYLTRAIYVKKPEPSEVAVSTDKQEPAAAQPIENATAQPVTKPAAKPKRTQTAGAKPKQEKPKVAVAQPKPAADEAPADEPDPQPQEVVQSERVVLPAGEDAEVLVDIPGLIPVDNEKKPFAKDPVDEVGLYPEY</sequence>
<keyword evidence="2" id="KW-0732">Signal</keyword>
<dbReference type="RefSeq" id="WP_164364043.1">
    <property type="nucleotide sequence ID" value="NZ_CP066776.1"/>
</dbReference>
<evidence type="ECO:0000256" key="1">
    <source>
        <dbReference type="SAM" id="MobiDB-lite"/>
    </source>
</evidence>
<feature type="region of interest" description="Disordered" evidence="1">
    <location>
        <begin position="108"/>
        <end position="185"/>
    </location>
</feature>
<evidence type="ECO:0000313" key="3">
    <source>
        <dbReference type="EMBL" id="QQL45231.1"/>
    </source>
</evidence>
<protein>
    <recommendedName>
        <fullName evidence="5">Lipoprotein</fullName>
    </recommendedName>
</protein>